<dbReference type="PROSITE" id="PS50297">
    <property type="entry name" value="ANK_REP_REGION"/>
    <property type="match status" value="8"/>
</dbReference>
<dbReference type="Proteomes" id="UP000593566">
    <property type="component" value="Unassembled WGS sequence"/>
</dbReference>
<dbReference type="InterPro" id="IPR036770">
    <property type="entry name" value="Ankyrin_rpt-contain_sf"/>
</dbReference>
<evidence type="ECO:0000256" key="3">
    <source>
        <dbReference type="PROSITE-ProRule" id="PRU00023"/>
    </source>
</evidence>
<dbReference type="SMART" id="SM00248">
    <property type="entry name" value="ANK"/>
    <property type="match status" value="27"/>
</dbReference>
<dbReference type="InterPro" id="IPR002110">
    <property type="entry name" value="Ankyrin_rpt"/>
</dbReference>
<dbReference type="Gene3D" id="3.40.50.300">
    <property type="entry name" value="P-loop containing nucleotide triphosphate hydrolases"/>
    <property type="match status" value="1"/>
</dbReference>
<feature type="repeat" description="ANK" evidence="3">
    <location>
        <begin position="1013"/>
        <end position="1045"/>
    </location>
</feature>
<feature type="repeat" description="ANK" evidence="3">
    <location>
        <begin position="1663"/>
        <end position="1695"/>
    </location>
</feature>
<feature type="domain" description="Nephrocystin 3-like N-terminal" evidence="5">
    <location>
        <begin position="209"/>
        <end position="374"/>
    </location>
</feature>
<evidence type="ECO:0000256" key="2">
    <source>
        <dbReference type="ARBA" id="ARBA00023043"/>
    </source>
</evidence>
<dbReference type="Gene3D" id="1.25.40.20">
    <property type="entry name" value="Ankyrin repeat-containing domain"/>
    <property type="match status" value="7"/>
</dbReference>
<organism evidence="6 7">
    <name type="scientific">Letharia lupina</name>
    <dbReference type="NCBI Taxonomy" id="560253"/>
    <lineage>
        <taxon>Eukaryota</taxon>
        <taxon>Fungi</taxon>
        <taxon>Dikarya</taxon>
        <taxon>Ascomycota</taxon>
        <taxon>Pezizomycotina</taxon>
        <taxon>Lecanoromycetes</taxon>
        <taxon>OSLEUM clade</taxon>
        <taxon>Lecanoromycetidae</taxon>
        <taxon>Lecanorales</taxon>
        <taxon>Lecanorineae</taxon>
        <taxon>Parmeliaceae</taxon>
        <taxon>Letharia</taxon>
    </lineage>
</organism>
<proteinExistence type="predicted"/>
<feature type="domain" description="Azaphilone pigments biosynthesis cluster protein L N-terminal" evidence="4">
    <location>
        <begin position="2"/>
        <end position="172"/>
    </location>
</feature>
<accession>A0A8H6C5H4</accession>
<gene>
    <name evidence="6" type="ORF">HO133_006925</name>
</gene>
<evidence type="ECO:0000256" key="1">
    <source>
        <dbReference type="ARBA" id="ARBA00022737"/>
    </source>
</evidence>
<evidence type="ECO:0000259" key="5">
    <source>
        <dbReference type="Pfam" id="PF24883"/>
    </source>
</evidence>
<dbReference type="InterPro" id="IPR056884">
    <property type="entry name" value="NPHP3-like_N"/>
</dbReference>
<evidence type="ECO:0000313" key="7">
    <source>
        <dbReference type="Proteomes" id="UP000593566"/>
    </source>
</evidence>
<reference evidence="6 7" key="1">
    <citation type="journal article" date="2020" name="Genomics">
        <title>Complete, high-quality genomes from long-read metagenomic sequencing of two wolf lichen thalli reveals enigmatic genome architecture.</title>
        <authorList>
            <person name="McKenzie S.K."/>
            <person name="Walston R.F."/>
            <person name="Allen J.L."/>
        </authorList>
    </citation>
    <scope>NUCLEOTIDE SEQUENCE [LARGE SCALE GENOMIC DNA]</scope>
    <source>
        <strain evidence="6">WasteWater1</strain>
    </source>
</reference>
<dbReference type="EMBL" id="JACCJB010000029">
    <property type="protein sequence ID" value="KAF6217409.1"/>
    <property type="molecule type" value="Genomic_DNA"/>
</dbReference>
<feature type="repeat" description="ANK" evidence="3">
    <location>
        <begin position="1696"/>
        <end position="1718"/>
    </location>
</feature>
<feature type="repeat" description="ANK" evidence="3">
    <location>
        <begin position="688"/>
        <end position="720"/>
    </location>
</feature>
<feature type="repeat" description="ANK" evidence="3">
    <location>
        <begin position="1340"/>
        <end position="1372"/>
    </location>
</feature>
<dbReference type="GeneID" id="59335325"/>
<feature type="repeat" description="ANK" evidence="3">
    <location>
        <begin position="1803"/>
        <end position="1835"/>
    </location>
</feature>
<protein>
    <recommendedName>
        <fullName evidence="8">Ankyrin repeat protein</fullName>
    </recommendedName>
</protein>
<dbReference type="SUPFAM" id="SSF48403">
    <property type="entry name" value="Ankyrin repeat"/>
    <property type="match status" value="4"/>
</dbReference>
<dbReference type="PANTHER" id="PTHR24198">
    <property type="entry name" value="ANKYRIN REPEAT AND PROTEIN KINASE DOMAIN-CONTAINING PROTEIN"/>
    <property type="match status" value="1"/>
</dbReference>
<name>A0A8H6C5H4_9LECA</name>
<dbReference type="Pfam" id="PF17111">
    <property type="entry name" value="PigL_N"/>
    <property type="match status" value="1"/>
</dbReference>
<feature type="repeat" description="ANK" evidence="3">
    <location>
        <begin position="1199"/>
        <end position="1231"/>
    </location>
</feature>
<feature type="repeat" description="ANK" evidence="3">
    <location>
        <begin position="1630"/>
        <end position="1662"/>
    </location>
</feature>
<comment type="caution">
    <text evidence="6">The sequence shown here is derived from an EMBL/GenBank/DDBJ whole genome shotgun (WGS) entry which is preliminary data.</text>
</comment>
<dbReference type="InterPro" id="IPR027417">
    <property type="entry name" value="P-loop_NTPase"/>
</dbReference>
<evidence type="ECO:0008006" key="8">
    <source>
        <dbReference type="Google" id="ProtNLM"/>
    </source>
</evidence>
<sequence length="1906" mass="210893">MTDPLSVSASISGLITLADIVFRRTFKYVKAVKKASEEISALSAEIGALYGILSNLQLVSRQLEDETFESTTRVHHIHSCYQTLEHVKSILDRDDTSSLGDQRLETLKRKLRWPFTSSEVKDLISEVERHKTTLGLALNVDCMSGLLKALSRQDQFLDTIEGMRTELKERHEAETRIAINKERQEILKSFAKVDSRSNHDMSRKLRSPGTGLWLTEGQEFRQWWETKNARLWFYGIPGAGKTVLASSVIEEALRMSSPSIAIAFFYCDYKDSAKQDLSNILGSLAQQFAKQDEESFAKLRDFYETHNPEHQANFRYDSEVLWSLVREVALAFDCAMIIVDGLDECGTNAPVVVDSLTALNDGEDTTVKTIFLSRDEIEIRERLENYTKVSIAARSSDLRLYVGAEIDLRTRKKRLRIKDQSLKEHILERLVEGAEGMFRWVTCQMDYLCELPNDAARRVALGSLPPDLTSTYERILDRVNQSNPETQKLVRRALRWITYVDTTYDFTTEGLCEAVSIDFGSTRRNSRAIPDLFEILYWCSSLVRKSANGRTLELAHFTVQEFLWQIDPRRGISFGAYRIDPKSDKLILAKVCLTYLNFEDFDQGGPFSQHVVDRRFHEYPFRYYAIDGWHHVARKNLDDPELFRLVQKLFSPSKPNTLVSWMHDMTAKHPARVSQYKETPSIISSMFAEATALHYAAMYGLTKSCNWLIKSGCDVNRNTSSGTPLHFAILSLDTWQWSFKKPLKQLGRGPRVVPSDDTTGDTVDLLLECGADPNCCYDLGTEKLSPLFMALITGRWDLAERLLDRGGLLDSGCLDILENHARSEDICKLVEHTSNDNVVRKNHSRLLKLALRAKTSSNATRIMHEDNDLPCQNTHYEDVLRTAAEFGQVEIVTRLLDNQKLDVDAADEGTGFTALHHAARTDQLEVAQILMDRGANSSRPDSRGRTALHHSVQGKEVRCLQFLLQQDADTSLRDLEGMTVVHLAAQGGNAQALSILLSMPVVSALTTGLEANDGRTAFLCASANGSKEAMSLLLRAGSSLTETTSDGCSALHYTAKSGSLEGVKFLIGQTIDPCAVTLDESNALHYAISGNSETLPEIVHVLLEYGVDSHKARNDGFTPLHDLVRIIRESSLSSDQLDHLFAASRALLRKLLGNPRLASDLRLGSELIYLACTHSFCSANEIVLGLLELGLNCNIPSSNGRTALMAAAGSGNDALLSTLLLHQADPCINDSGLNAVHCACFNDHKNILVQLRETGIDWNSKTTATIMGSRRKNVTALHIAAQFKDSSVLEYLLNEDLMSNIDACTHRGETPLSVAVWARASRNVSLLLSNKADASVVDAFGNSAIHWAAKEGDEEVIVEFIGHGSDLGLANSLGLDPELVARKYGHESLAKIIMDYVHEQNEDANTHPHSQRPGKTHGALEALKIAIDIGDLELCTRLVKNGVDLRSGFKWCMGCTPLLYSLRKGQHAISKYLVFKGASTAGSACEFCSTRGFTAFHYAAARGSVQLLRLLLEKAPSEIYANHDPIHFLHYAVLENNTECVKLMLEHASQGKGRSFCDGRGTLQETLGWMINMQVRGELLRWSWYAARSGSFPESLLTAKPLHIAASEGNSDVVLMLLDYGASIDCVDGEYATPLHHAASNGQMAIVRLLLDSGANLNAVNTSLESPCMTAAIHNQVDSIRALLQGGADIQLRNRYGQNALHLAASSGSKDVLVFLLNTATGHDLGAEDTLGISFFDQAMSRTSSFPMTLLLNLALPVEAYESRTGNTLSTAVGCRSATDVRQLLRRLPTGLLPRLLNHPDLYSRTPLHTAAALAKLDSINLLLDAGAQLEVEGSEYGTALMGACATGRLAAVRLLVARGAKTSYEKDGQCYSALLAAKHHPEVRRWLIVGRFLEGPKLLTYKEVE</sequence>
<dbReference type="Pfam" id="PF12796">
    <property type="entry name" value="Ank_2"/>
    <property type="match status" value="8"/>
</dbReference>
<keyword evidence="7" id="KW-1185">Reference proteome</keyword>
<dbReference type="RefSeq" id="XP_037146844.1">
    <property type="nucleotide sequence ID" value="XM_037297821.1"/>
</dbReference>
<dbReference type="InterPro" id="IPR031348">
    <property type="entry name" value="PigL_N"/>
</dbReference>
<dbReference type="Pfam" id="PF00023">
    <property type="entry name" value="Ank"/>
    <property type="match status" value="3"/>
</dbReference>
<feature type="repeat" description="ANK" evidence="3">
    <location>
        <begin position="1601"/>
        <end position="1629"/>
    </location>
</feature>
<feature type="repeat" description="ANK" evidence="3">
    <location>
        <begin position="943"/>
        <end position="975"/>
    </location>
</feature>
<dbReference type="SUPFAM" id="SSF52540">
    <property type="entry name" value="P-loop containing nucleoside triphosphate hydrolases"/>
    <property type="match status" value="1"/>
</dbReference>
<feature type="repeat" description="ANK" evidence="3">
    <location>
        <begin position="1307"/>
        <end position="1339"/>
    </location>
</feature>
<keyword evidence="2 3" id="KW-0040">ANK repeat</keyword>
<dbReference type="PANTHER" id="PTHR24198:SF165">
    <property type="entry name" value="ANKYRIN REPEAT-CONTAINING PROTEIN-RELATED"/>
    <property type="match status" value="1"/>
</dbReference>
<keyword evidence="1" id="KW-0677">Repeat</keyword>
<evidence type="ECO:0000313" key="6">
    <source>
        <dbReference type="EMBL" id="KAF6217409.1"/>
    </source>
</evidence>
<feature type="repeat" description="ANK" evidence="3">
    <location>
        <begin position="910"/>
        <end position="942"/>
    </location>
</feature>
<dbReference type="PROSITE" id="PS50088">
    <property type="entry name" value="ANK_REPEAT"/>
    <property type="match status" value="13"/>
</dbReference>
<dbReference type="PRINTS" id="PR01415">
    <property type="entry name" value="ANKYRIN"/>
</dbReference>
<evidence type="ECO:0000259" key="4">
    <source>
        <dbReference type="Pfam" id="PF17111"/>
    </source>
</evidence>
<dbReference type="Pfam" id="PF24883">
    <property type="entry name" value="NPHP3_N"/>
    <property type="match status" value="1"/>
</dbReference>
<feature type="repeat" description="ANK" evidence="3">
    <location>
        <begin position="1491"/>
        <end position="1523"/>
    </location>
</feature>